<organism evidence="1">
    <name type="scientific">marine sediment metagenome</name>
    <dbReference type="NCBI Taxonomy" id="412755"/>
    <lineage>
        <taxon>unclassified sequences</taxon>
        <taxon>metagenomes</taxon>
        <taxon>ecological metagenomes</taxon>
    </lineage>
</organism>
<dbReference type="AlphaFoldDB" id="X1FTQ1"/>
<dbReference type="EMBL" id="BARU01023068">
    <property type="protein sequence ID" value="GAH49016.1"/>
    <property type="molecule type" value="Genomic_DNA"/>
</dbReference>
<name>X1FTQ1_9ZZZZ</name>
<feature type="non-terminal residue" evidence="1">
    <location>
        <position position="1"/>
    </location>
</feature>
<protein>
    <submittedName>
        <fullName evidence="1">Uncharacterized protein</fullName>
    </submittedName>
</protein>
<gene>
    <name evidence="1" type="ORF">S03H2_37472</name>
</gene>
<accession>X1FTQ1</accession>
<comment type="caution">
    <text evidence="1">The sequence shown here is derived from an EMBL/GenBank/DDBJ whole genome shotgun (WGS) entry which is preliminary data.</text>
</comment>
<proteinExistence type="predicted"/>
<reference evidence="1" key="1">
    <citation type="journal article" date="2014" name="Front. Microbiol.">
        <title>High frequency of phylogenetically diverse reductive dehalogenase-homologous genes in deep subseafloor sedimentary metagenomes.</title>
        <authorList>
            <person name="Kawai M."/>
            <person name="Futagami T."/>
            <person name="Toyoda A."/>
            <person name="Takaki Y."/>
            <person name="Nishi S."/>
            <person name="Hori S."/>
            <person name="Arai W."/>
            <person name="Tsubouchi T."/>
            <person name="Morono Y."/>
            <person name="Uchiyama I."/>
            <person name="Ito T."/>
            <person name="Fujiyama A."/>
            <person name="Inagaki F."/>
            <person name="Takami H."/>
        </authorList>
    </citation>
    <scope>NUCLEOTIDE SEQUENCE</scope>
    <source>
        <strain evidence="1">Expedition CK06-06</strain>
    </source>
</reference>
<sequence>PLVRESYWVNTSHWEDQKVGVAGHWETRYREVEDWQPCDKTFVDQLLPSEPKNVILSKWDNSDKTVYEGTLVNIENNKLFFMVDKEVQEGPYAVKDVEDYQVIFDIDTFDFEVGSHFDSLEFYGSGDEKDCYRFYSAGELEFLVGKYLSVNYFVIEDPYTKAIHKGILFQPSSPLKSSIISFTQ</sequence>
<evidence type="ECO:0000313" key="1">
    <source>
        <dbReference type="EMBL" id="GAH49016.1"/>
    </source>
</evidence>